<dbReference type="EMBL" id="FNTH01000001">
    <property type="protein sequence ID" value="SED13188.1"/>
    <property type="molecule type" value="Genomic_DNA"/>
</dbReference>
<evidence type="ECO:0000313" key="2">
    <source>
        <dbReference type="EMBL" id="SED13188.1"/>
    </source>
</evidence>
<dbReference type="Proteomes" id="UP000198992">
    <property type="component" value="Unassembled WGS sequence"/>
</dbReference>
<feature type="compositionally biased region" description="Low complexity" evidence="1">
    <location>
        <begin position="82"/>
        <end position="94"/>
    </location>
</feature>
<sequence length="145" mass="16303">MPLLRYVLFTSATLLGLLFLADWYFPATPIAVAHDDIDRATIRIHSQHKWPEAIRMDTSTPLVTTSPAPTVSIIATAPAPEAQPAAVAQADTPQSIPPKAPEQATRHARSARHAQPERSRRFAQRRQRYASYRAPDWQGWPFPNW</sequence>
<accession>A0A1H4Y7X5</accession>
<name>A0A1H4Y7X5_9BRAD</name>
<proteinExistence type="predicted"/>
<feature type="region of interest" description="Disordered" evidence="1">
    <location>
        <begin position="82"/>
        <end position="128"/>
    </location>
</feature>
<gene>
    <name evidence="2" type="ORF">SAMN05444164_3795</name>
</gene>
<evidence type="ECO:0000256" key="1">
    <source>
        <dbReference type="SAM" id="MobiDB-lite"/>
    </source>
</evidence>
<dbReference type="AlphaFoldDB" id="A0A1H4Y7X5"/>
<evidence type="ECO:0000313" key="3">
    <source>
        <dbReference type="Proteomes" id="UP000198992"/>
    </source>
</evidence>
<reference evidence="2 3" key="1">
    <citation type="submission" date="2016-10" db="EMBL/GenBank/DDBJ databases">
        <authorList>
            <person name="de Groot N.N."/>
        </authorList>
    </citation>
    <scope>NUCLEOTIDE SEQUENCE [LARGE SCALE GENOMIC DNA]</scope>
    <source>
        <strain evidence="2 3">MT12</strain>
    </source>
</reference>
<protein>
    <submittedName>
        <fullName evidence="2">Uncharacterized protein</fullName>
    </submittedName>
</protein>
<organism evidence="2 3">
    <name type="scientific">Bradyrhizobium erythrophlei</name>
    <dbReference type="NCBI Taxonomy" id="1437360"/>
    <lineage>
        <taxon>Bacteria</taxon>
        <taxon>Pseudomonadati</taxon>
        <taxon>Pseudomonadota</taxon>
        <taxon>Alphaproteobacteria</taxon>
        <taxon>Hyphomicrobiales</taxon>
        <taxon>Nitrobacteraceae</taxon>
        <taxon>Bradyrhizobium</taxon>
    </lineage>
</organism>